<proteinExistence type="predicted"/>
<evidence type="ECO:0000259" key="2">
    <source>
        <dbReference type="Pfam" id="PF00754"/>
    </source>
</evidence>
<accession>A0A499VIY5</accession>
<name>A0A499VIY5_STRAX</name>
<reference evidence="3" key="1">
    <citation type="submission" date="2019-04" db="EMBL/GenBank/DDBJ databases">
        <title>Draft genome sequences of Streptomyces avermitilis MC3.</title>
        <authorList>
            <person name="Komaki H."/>
            <person name="Tamura T."/>
            <person name="Hosoyama A."/>
        </authorList>
    </citation>
    <scope>NUCLEOTIDE SEQUENCE</scope>
    <source>
        <strain evidence="3">MC3</strain>
    </source>
</reference>
<dbReference type="InterPro" id="IPR000421">
    <property type="entry name" value="FA58C"/>
</dbReference>
<dbReference type="SUPFAM" id="SSF49785">
    <property type="entry name" value="Galactose-binding domain-like"/>
    <property type="match status" value="1"/>
</dbReference>
<dbReference type="Gene3D" id="2.60.120.260">
    <property type="entry name" value="Galactose-binding domain-like"/>
    <property type="match status" value="1"/>
</dbReference>
<feature type="region of interest" description="Disordered" evidence="1">
    <location>
        <begin position="147"/>
        <end position="180"/>
    </location>
</feature>
<feature type="domain" description="F5/8 type C" evidence="2">
    <location>
        <begin position="70"/>
        <end position="132"/>
    </location>
</feature>
<sequence>MTLKDLRDGTHRTLAARYVLDATETGELLHLAGVEHANGAESRATACPLADLALGRIVFPTAPLPPGMTDPRAAVDGDAGTAWSPGPDGRMVVDLDAEQHITEIRTQWRGGHAPASQVEFSRDGRTYGGAAQLSARGVLRTDSTPATWHYGSSLRPRDPPHSSPSLLRRSGRIGDSRLGMNRRTGCDARGATWRAAARLEDNCCSDVACQ</sequence>
<protein>
    <recommendedName>
        <fullName evidence="2">F5/8 type C domain-containing protein</fullName>
    </recommendedName>
</protein>
<dbReference type="EMBL" id="AP019621">
    <property type="protein sequence ID" value="BBJ48166.1"/>
    <property type="molecule type" value="Genomic_DNA"/>
</dbReference>
<evidence type="ECO:0000313" key="3">
    <source>
        <dbReference type="EMBL" id="BBJ48166.1"/>
    </source>
</evidence>
<organism evidence="3">
    <name type="scientific">Streptomyces avermitilis</name>
    <dbReference type="NCBI Taxonomy" id="33903"/>
    <lineage>
        <taxon>Bacteria</taxon>
        <taxon>Bacillati</taxon>
        <taxon>Actinomycetota</taxon>
        <taxon>Actinomycetes</taxon>
        <taxon>Kitasatosporales</taxon>
        <taxon>Streptomycetaceae</taxon>
        <taxon>Streptomyces</taxon>
    </lineage>
</organism>
<dbReference type="Pfam" id="PF00754">
    <property type="entry name" value="F5_F8_type_C"/>
    <property type="match status" value="1"/>
</dbReference>
<evidence type="ECO:0000256" key="1">
    <source>
        <dbReference type="SAM" id="MobiDB-lite"/>
    </source>
</evidence>
<gene>
    <name evidence="3" type="ORF">SAVMC3_07950</name>
</gene>
<dbReference type="InterPro" id="IPR008979">
    <property type="entry name" value="Galactose-bd-like_sf"/>
</dbReference>
<dbReference type="AlphaFoldDB" id="A0A499VIY5"/>